<gene>
    <name evidence="3" type="ORF">BJX67DRAFT_372264</name>
</gene>
<evidence type="ECO:0000259" key="2">
    <source>
        <dbReference type="Pfam" id="PF24503"/>
    </source>
</evidence>
<comment type="caution">
    <text evidence="3">The sequence shown here is derived from an EMBL/GenBank/DDBJ whole genome shotgun (WGS) entry which is preliminary data.</text>
</comment>
<dbReference type="InterPro" id="IPR042299">
    <property type="entry name" value="Ufd1-like_Nn"/>
</dbReference>
<dbReference type="Gene3D" id="2.40.40.50">
    <property type="entry name" value="Ubiquitin fusion degradation protein UFD1, N-terminal domain"/>
    <property type="match status" value="1"/>
</dbReference>
<dbReference type="PANTHER" id="PTHR12555">
    <property type="entry name" value="UBIQUITIN FUSION DEGRADATON PROTEIN 1"/>
    <property type="match status" value="1"/>
</dbReference>
<dbReference type="Pfam" id="PF16558">
    <property type="entry name" value="AZUL"/>
    <property type="match status" value="1"/>
</dbReference>
<sequence>MSEGALWSVLVTSIDPDNTKNMSAVLQSTITLLETELAKARAALQEIQPNAGSTPTRGEDLAVGAMAAYRQNLIGSAPDFFYGARRLTPKELGLVPAVREVELADKEGNVNEQPEPTVDGASPKGASVEDLLANNLILDHMAPYLTTGSLLSLSATSRYFRSLILETPYVFRQLNLTTCRGAQLADQSPIDTGGQTWRSERMDESLTEDEFYSGPLRGIFASLERQSILQGVRTLILDGLSVPADLVSEIIRSDRFNINLLSIRDCRHLNERKLMQVLNYAVRPSRPAGTPRVKGIYYFTSMDRPRAAVRSRYRDWWSSLCVGQRAPGDTTPSAGNPWGEHRQNAWYKPSGKLLKRHIEDGWAQTLRKCEGIIAFDAVLCRGPRHNVNLLPQEGLSPEESQSGNRLLGPAIATIALGPRGCDGCHTSPEGPAIWGQSPDAHFPLLTPPPFHSSTPVSARRPAVFLDEYPVLIARCADCLTDRWCHRCNKWFCDTCLPHPEHVRSNLSPHQTAVRGPRTGNEILGPGCASCKLDCQRTCQKCQGDYCIDHNEGCSSTMTPKLPGDKIVLPQSALEQLLAAAPLREVSSQGPSRPYTNTFDPFNPHTFAAEYDARERGLNRQQQLPHPLTFRIVNPRNGRVIYAGIREFSARDNEVGLSASLREALDIEDAQLPSEVDGADRAGGDFPVLAVHARQLPKGTYDWKALLERHLRDNYTTLTNGSFRFLLDKVEPEGEGICVVDTDLEVDIVALSEDQARETLRRRLAKTSRVPAAKGGSSVGGVLELGAEVTGQVLPGEYVDYELQKWENGNTTEIYVMSDDDVDISLLVSPLSGRQRSRPRKDEFIRIAPTNVELEGAEALYISVHAFAPPEELAQGASQQLVPLAYRLYIVSGDPAADARASTAHNPEAHGPDDIQCKNCQRWVSQRTFVLHENFCFRNNILCAQCNNVFQKRSPEWQNHWHCSHDSSHGNDPAGKQKHDFIFHSKHSCRSCGFEAEGLQHLAQHRTTFCHLVVPQQGESDPDVHDPEVLLSGLTPHELVDGGRTTECHLCNKIVRLRDMKTHLRHHDLNRLSRPMPQICLNQNCGRTLDGRGLQTAIKPGTDTLGLCSICFGPLYVDTYDPEGKALRRRIERRYLSQMMGGCGKSWCQNEYCKTGKQNRQSSNNPASLSAAAILSLVRPLIDAVDLQRKGAHRAPFYFCADQAGQQRRVLAEMIAAKDIGASGSKAYELPWCVAAVEAAGGVLEKAREWLENWAPSRGERPAGL</sequence>
<dbReference type="PANTHER" id="PTHR12555:SF15">
    <property type="entry name" value="FUSION DEGRADATION PROTEIN (UFD1), PUTATIVE (AFU_ORTHOLOGUE AFUA_4G04640)-RELATED"/>
    <property type="match status" value="1"/>
</dbReference>
<evidence type="ECO:0000259" key="1">
    <source>
        <dbReference type="Pfam" id="PF16558"/>
    </source>
</evidence>
<reference evidence="3 4" key="1">
    <citation type="submission" date="2024-07" db="EMBL/GenBank/DDBJ databases">
        <title>Section-level genome sequencing and comparative genomics of Aspergillus sections Usti and Cavernicolus.</title>
        <authorList>
            <consortium name="Lawrence Berkeley National Laboratory"/>
            <person name="Nybo J.L."/>
            <person name="Vesth T.C."/>
            <person name="Theobald S."/>
            <person name="Frisvad J.C."/>
            <person name="Larsen T.O."/>
            <person name="Kjaerboelling I."/>
            <person name="Rothschild-Mancinelli K."/>
            <person name="Lyhne E.K."/>
            <person name="Kogle M.E."/>
            <person name="Barry K."/>
            <person name="Clum A."/>
            <person name="Na H."/>
            <person name="Ledsgaard L."/>
            <person name="Lin J."/>
            <person name="Lipzen A."/>
            <person name="Kuo A."/>
            <person name="Riley R."/>
            <person name="Mondo S."/>
            <person name="Labutti K."/>
            <person name="Haridas S."/>
            <person name="Pangalinan J."/>
            <person name="Salamov A.A."/>
            <person name="Simmons B.A."/>
            <person name="Magnuson J.K."/>
            <person name="Chen J."/>
            <person name="Drula E."/>
            <person name="Henrissat B."/>
            <person name="Wiebenga A."/>
            <person name="Lubbers R.J."/>
            <person name="Gomes A.C."/>
            <person name="Macurrencykelacurrency M.R."/>
            <person name="Stajich J."/>
            <person name="Grigoriev I.V."/>
            <person name="Mortensen U.H."/>
            <person name="De Vries R.P."/>
            <person name="Baker S.E."/>
            <person name="Andersen M.R."/>
        </authorList>
    </citation>
    <scope>NUCLEOTIDE SEQUENCE [LARGE SCALE GENOMIC DNA]</scope>
    <source>
        <strain evidence="3 4">CBS 449.75</strain>
    </source>
</reference>
<dbReference type="InterPro" id="IPR032353">
    <property type="entry name" value="AZUL"/>
</dbReference>
<evidence type="ECO:0000313" key="3">
    <source>
        <dbReference type="EMBL" id="KAL2866820.1"/>
    </source>
</evidence>
<dbReference type="InterPro" id="IPR004854">
    <property type="entry name" value="Ufd1-like"/>
</dbReference>
<organism evidence="3 4">
    <name type="scientific">Aspergillus lucknowensis</name>
    <dbReference type="NCBI Taxonomy" id="176173"/>
    <lineage>
        <taxon>Eukaryota</taxon>
        <taxon>Fungi</taxon>
        <taxon>Dikarya</taxon>
        <taxon>Ascomycota</taxon>
        <taxon>Pezizomycotina</taxon>
        <taxon>Eurotiomycetes</taxon>
        <taxon>Eurotiomycetidae</taxon>
        <taxon>Eurotiales</taxon>
        <taxon>Aspergillaceae</taxon>
        <taxon>Aspergillus</taxon>
        <taxon>Aspergillus subgen. Nidulantes</taxon>
    </lineage>
</organism>
<keyword evidence="4" id="KW-1185">Reference proteome</keyword>
<dbReference type="Gene3D" id="6.10.130.10">
    <property type="entry name" value="Ubiquitin-protein ligase E3A, N-terminal zinc-binding domain (AZUL)"/>
    <property type="match status" value="1"/>
</dbReference>
<protein>
    <recommendedName>
        <fullName evidence="5">Ubiquitin-protein ligase E3A N-terminal zinc-binding domain-containing protein</fullName>
    </recommendedName>
</protein>
<dbReference type="Proteomes" id="UP001610432">
    <property type="component" value="Unassembled WGS sequence"/>
</dbReference>
<accession>A0ABR4LQM4</accession>
<feature type="domain" description="Ubiquitin-protein ligase E3A N-terminal zinc-binding" evidence="1">
    <location>
        <begin position="1132"/>
        <end position="1173"/>
    </location>
</feature>
<evidence type="ECO:0000313" key="4">
    <source>
        <dbReference type="Proteomes" id="UP001610432"/>
    </source>
</evidence>
<dbReference type="Pfam" id="PF23580">
    <property type="entry name" value="Znf_XAF1_N"/>
    <property type="match status" value="1"/>
</dbReference>
<name>A0ABR4LQM4_9EURO</name>
<dbReference type="InterPro" id="IPR042556">
    <property type="entry name" value="AZUL_sf"/>
</dbReference>
<dbReference type="RefSeq" id="XP_070885799.1">
    <property type="nucleotide sequence ID" value="XM_071031222.1"/>
</dbReference>
<proteinExistence type="predicted"/>
<dbReference type="GeneID" id="98146294"/>
<evidence type="ECO:0008006" key="5">
    <source>
        <dbReference type="Google" id="ProtNLM"/>
    </source>
</evidence>
<dbReference type="Pfam" id="PF24503">
    <property type="entry name" value="DUF7590"/>
    <property type="match status" value="1"/>
</dbReference>
<dbReference type="InterPro" id="IPR056012">
    <property type="entry name" value="DUF7590"/>
</dbReference>
<dbReference type="EMBL" id="JBFXLQ010000022">
    <property type="protein sequence ID" value="KAL2866820.1"/>
    <property type="molecule type" value="Genomic_DNA"/>
</dbReference>
<dbReference type="Gene3D" id="3.10.330.10">
    <property type="match status" value="1"/>
</dbReference>
<feature type="domain" description="DUF7590" evidence="2">
    <location>
        <begin position="775"/>
        <end position="889"/>
    </location>
</feature>